<dbReference type="Proteomes" id="UP000053593">
    <property type="component" value="Unassembled WGS sequence"/>
</dbReference>
<dbReference type="Gene3D" id="3.80.10.10">
    <property type="entry name" value="Ribonuclease Inhibitor"/>
    <property type="match status" value="1"/>
</dbReference>
<evidence type="ECO:0000313" key="1">
    <source>
        <dbReference type="EMBL" id="KIK59274.1"/>
    </source>
</evidence>
<organism evidence="1 2">
    <name type="scientific">Collybiopsis luxurians FD-317 M1</name>
    <dbReference type="NCBI Taxonomy" id="944289"/>
    <lineage>
        <taxon>Eukaryota</taxon>
        <taxon>Fungi</taxon>
        <taxon>Dikarya</taxon>
        <taxon>Basidiomycota</taxon>
        <taxon>Agaricomycotina</taxon>
        <taxon>Agaricomycetes</taxon>
        <taxon>Agaricomycetidae</taxon>
        <taxon>Agaricales</taxon>
        <taxon>Marasmiineae</taxon>
        <taxon>Omphalotaceae</taxon>
        <taxon>Collybiopsis</taxon>
        <taxon>Collybiopsis luxurians</taxon>
    </lineage>
</organism>
<protein>
    <recommendedName>
        <fullName evidence="3">F-box domain-containing protein</fullName>
    </recommendedName>
</protein>
<gene>
    <name evidence="1" type="ORF">GYMLUDRAFT_44644</name>
</gene>
<keyword evidence="2" id="KW-1185">Reference proteome</keyword>
<evidence type="ECO:0008006" key="3">
    <source>
        <dbReference type="Google" id="ProtNLM"/>
    </source>
</evidence>
<proteinExistence type="predicted"/>
<dbReference type="EMBL" id="KN834780">
    <property type="protein sequence ID" value="KIK59274.1"/>
    <property type="molecule type" value="Genomic_DNA"/>
</dbReference>
<dbReference type="AlphaFoldDB" id="A0A0D0C9X2"/>
<dbReference type="InterPro" id="IPR032675">
    <property type="entry name" value="LRR_dom_sf"/>
</dbReference>
<accession>A0A0D0C9X2</accession>
<sequence length="343" mass="39730">MHFTFDKLQGSVFTLTWVCAWWRNHTLSQSILWSSYTVGESFQSLPRYRNPDVELFLKECIFRSGNHELMNVAVIRGGEIFTKIWSPLLGHTNRWRDLKLIPFYLSDLSNILHDLKNRQEYREGRATTYFPHLECLTLLVPEIIHIDQLPSIPLHNLFSTCPSLHTLRISHLRVSDNLDFSHLTALNIYAYYQGRFFAVLLAKCPHLKTCRMDRFIIGDDPTPATSYIPQISHNSLTTLNLTWYDKNCTIGFWRYVILPKLTCLFVSIKGHQMFEADGQPEPLGELKKMIVESKCSLMRVRLGRSLPYDAVVSFFDGLDINFGDENVIVNGVIYDPDIRQPVL</sequence>
<dbReference type="SUPFAM" id="SSF52047">
    <property type="entry name" value="RNI-like"/>
    <property type="match status" value="1"/>
</dbReference>
<name>A0A0D0C9X2_9AGAR</name>
<evidence type="ECO:0000313" key="2">
    <source>
        <dbReference type="Proteomes" id="UP000053593"/>
    </source>
</evidence>
<dbReference type="HOGENOM" id="CLU_054236_0_0_1"/>
<dbReference type="OrthoDB" id="3266451at2759"/>
<reference evidence="1 2" key="1">
    <citation type="submission" date="2014-04" db="EMBL/GenBank/DDBJ databases">
        <title>Evolutionary Origins and Diversification of the Mycorrhizal Mutualists.</title>
        <authorList>
            <consortium name="DOE Joint Genome Institute"/>
            <consortium name="Mycorrhizal Genomics Consortium"/>
            <person name="Kohler A."/>
            <person name="Kuo A."/>
            <person name="Nagy L.G."/>
            <person name="Floudas D."/>
            <person name="Copeland A."/>
            <person name="Barry K.W."/>
            <person name="Cichocki N."/>
            <person name="Veneault-Fourrey C."/>
            <person name="LaButti K."/>
            <person name="Lindquist E.A."/>
            <person name="Lipzen A."/>
            <person name="Lundell T."/>
            <person name="Morin E."/>
            <person name="Murat C."/>
            <person name="Riley R."/>
            <person name="Ohm R."/>
            <person name="Sun H."/>
            <person name="Tunlid A."/>
            <person name="Henrissat B."/>
            <person name="Grigoriev I.V."/>
            <person name="Hibbett D.S."/>
            <person name="Martin F."/>
        </authorList>
    </citation>
    <scope>NUCLEOTIDE SEQUENCE [LARGE SCALE GENOMIC DNA]</scope>
    <source>
        <strain evidence="1 2">FD-317 M1</strain>
    </source>
</reference>